<evidence type="ECO:0000256" key="3">
    <source>
        <dbReference type="ARBA" id="ARBA00022833"/>
    </source>
</evidence>
<proteinExistence type="inferred from homology"/>
<protein>
    <submittedName>
        <fullName evidence="6">Aldehyde-activating protein</fullName>
    </submittedName>
</protein>
<evidence type="ECO:0000259" key="5">
    <source>
        <dbReference type="PROSITE" id="PS51891"/>
    </source>
</evidence>
<keyword evidence="3" id="KW-0862">Zinc</keyword>
<dbReference type="Pfam" id="PF04828">
    <property type="entry name" value="GFA"/>
    <property type="match status" value="1"/>
</dbReference>
<dbReference type="SUPFAM" id="SSF51316">
    <property type="entry name" value="Mss4-like"/>
    <property type="match status" value="1"/>
</dbReference>
<dbReference type="STRING" id="1770058.A3840_11600"/>
<comment type="similarity">
    <text evidence="1">Belongs to the Gfa family.</text>
</comment>
<name>A0A178HWG9_9HYPH</name>
<dbReference type="OrthoDB" id="9807246at2"/>
<keyword evidence="4" id="KW-0456">Lyase</keyword>
<dbReference type="GO" id="GO:0046872">
    <property type="term" value="F:metal ion binding"/>
    <property type="evidence" value="ECO:0007669"/>
    <property type="project" value="UniProtKB-KW"/>
</dbReference>
<evidence type="ECO:0000256" key="2">
    <source>
        <dbReference type="ARBA" id="ARBA00022723"/>
    </source>
</evidence>
<dbReference type="InterPro" id="IPR011057">
    <property type="entry name" value="Mss4-like_sf"/>
</dbReference>
<comment type="caution">
    <text evidence="6">The sequence shown here is derived from an EMBL/GenBank/DDBJ whole genome shotgun (WGS) entry which is preliminary data.</text>
</comment>
<dbReference type="PANTHER" id="PTHR33337">
    <property type="entry name" value="GFA DOMAIN-CONTAINING PROTEIN"/>
    <property type="match status" value="1"/>
</dbReference>
<dbReference type="RefSeq" id="WP_067456633.1">
    <property type="nucleotide sequence ID" value="NZ_LVVY01000090.1"/>
</dbReference>
<dbReference type="InterPro" id="IPR006913">
    <property type="entry name" value="CENP-V/GFA"/>
</dbReference>
<sequence length="131" mass="13928">MHKGACLCGAVGFVVQGDLPEASACHCSTCRKTSGSHEMGVDIDKSALEISGSEHVTWYFSSETVRRGFCSICGSPMFFDPPGADWIGLHLGSFDGPTGTRVAKHIFVADKGDYYEICDGAPQYESVPGAD</sequence>
<dbReference type="Gene3D" id="3.90.1590.10">
    <property type="entry name" value="glutathione-dependent formaldehyde- activating enzyme (gfa)"/>
    <property type="match status" value="1"/>
</dbReference>
<evidence type="ECO:0000256" key="1">
    <source>
        <dbReference type="ARBA" id="ARBA00005495"/>
    </source>
</evidence>
<dbReference type="GO" id="GO:0016846">
    <property type="term" value="F:carbon-sulfur lyase activity"/>
    <property type="evidence" value="ECO:0007669"/>
    <property type="project" value="InterPro"/>
</dbReference>
<dbReference type="PROSITE" id="PS51891">
    <property type="entry name" value="CENP_V_GFA"/>
    <property type="match status" value="1"/>
</dbReference>
<keyword evidence="2" id="KW-0479">Metal-binding</keyword>
<evidence type="ECO:0000313" key="6">
    <source>
        <dbReference type="EMBL" id="OAM76800.1"/>
    </source>
</evidence>
<keyword evidence="7" id="KW-1185">Reference proteome</keyword>
<reference evidence="6 7" key="1">
    <citation type="submission" date="2016-03" db="EMBL/GenBank/DDBJ databases">
        <title>Genome sequencing of Devosia sp. S37.</title>
        <authorList>
            <person name="Mohd Nor M."/>
        </authorList>
    </citation>
    <scope>NUCLEOTIDE SEQUENCE [LARGE SCALE GENOMIC DNA]</scope>
    <source>
        <strain evidence="6 7">S37</strain>
    </source>
</reference>
<dbReference type="EMBL" id="LVVY01000090">
    <property type="protein sequence ID" value="OAM76800.1"/>
    <property type="molecule type" value="Genomic_DNA"/>
</dbReference>
<evidence type="ECO:0000313" key="7">
    <source>
        <dbReference type="Proteomes" id="UP000078389"/>
    </source>
</evidence>
<gene>
    <name evidence="6" type="ORF">A3840_11600</name>
</gene>
<accession>A0A178HWG9</accession>
<organism evidence="6 7">
    <name type="scientific">Devosia elaeis</name>
    <dbReference type="NCBI Taxonomy" id="1770058"/>
    <lineage>
        <taxon>Bacteria</taxon>
        <taxon>Pseudomonadati</taxon>
        <taxon>Pseudomonadota</taxon>
        <taxon>Alphaproteobacteria</taxon>
        <taxon>Hyphomicrobiales</taxon>
        <taxon>Devosiaceae</taxon>
        <taxon>Devosia</taxon>
    </lineage>
</organism>
<feature type="domain" description="CENP-V/GFA" evidence="5">
    <location>
        <begin position="2"/>
        <end position="116"/>
    </location>
</feature>
<evidence type="ECO:0000256" key="4">
    <source>
        <dbReference type="ARBA" id="ARBA00023239"/>
    </source>
</evidence>
<dbReference type="AlphaFoldDB" id="A0A178HWG9"/>
<dbReference type="PANTHER" id="PTHR33337:SF40">
    <property type="entry name" value="CENP-V_GFA DOMAIN-CONTAINING PROTEIN-RELATED"/>
    <property type="match status" value="1"/>
</dbReference>
<dbReference type="Proteomes" id="UP000078389">
    <property type="component" value="Unassembled WGS sequence"/>
</dbReference>